<protein>
    <submittedName>
        <fullName evidence="2">Uncharacterized protein</fullName>
    </submittedName>
</protein>
<proteinExistence type="predicted"/>
<keyword evidence="1" id="KW-0812">Transmembrane</keyword>
<dbReference type="Proteomes" id="UP000199021">
    <property type="component" value="Unassembled WGS sequence"/>
</dbReference>
<feature type="transmembrane region" description="Helical" evidence="1">
    <location>
        <begin position="47"/>
        <end position="67"/>
    </location>
</feature>
<keyword evidence="3" id="KW-1185">Reference proteome</keyword>
<keyword evidence="1" id="KW-1133">Transmembrane helix</keyword>
<accession>A0A1H9H6L8</accession>
<keyword evidence="1" id="KW-0472">Membrane</keyword>
<sequence length="74" mass="8666">MDPTPPTNKEPKEFRFRVWPFYLLETKGYTSEENTSLLNSTTSFRRLWLIVVCLLILLAYSTLGEFIRGLIPKL</sequence>
<gene>
    <name evidence="2" type="ORF">SAMN05444359_11237</name>
</gene>
<dbReference type="STRING" id="478744.SAMN05444359_11237"/>
<evidence type="ECO:0000313" key="3">
    <source>
        <dbReference type="Proteomes" id="UP000199021"/>
    </source>
</evidence>
<evidence type="ECO:0000256" key="1">
    <source>
        <dbReference type="SAM" id="Phobius"/>
    </source>
</evidence>
<name>A0A1H9H6L8_9BACT</name>
<organism evidence="2 3">
    <name type="scientific">Neolewinella agarilytica</name>
    <dbReference type="NCBI Taxonomy" id="478744"/>
    <lineage>
        <taxon>Bacteria</taxon>
        <taxon>Pseudomonadati</taxon>
        <taxon>Bacteroidota</taxon>
        <taxon>Saprospiria</taxon>
        <taxon>Saprospirales</taxon>
        <taxon>Lewinellaceae</taxon>
        <taxon>Neolewinella</taxon>
    </lineage>
</organism>
<dbReference type="AlphaFoldDB" id="A0A1H9H6L8"/>
<reference evidence="3" key="1">
    <citation type="submission" date="2016-10" db="EMBL/GenBank/DDBJ databases">
        <authorList>
            <person name="Varghese N."/>
            <person name="Submissions S."/>
        </authorList>
    </citation>
    <scope>NUCLEOTIDE SEQUENCE [LARGE SCALE GENOMIC DNA]</scope>
    <source>
        <strain evidence="3">DSM 24740</strain>
    </source>
</reference>
<evidence type="ECO:0000313" key="2">
    <source>
        <dbReference type="EMBL" id="SEQ57972.1"/>
    </source>
</evidence>
<dbReference type="EMBL" id="FOFB01000012">
    <property type="protein sequence ID" value="SEQ57972.1"/>
    <property type="molecule type" value="Genomic_DNA"/>
</dbReference>
<dbReference type="InParanoid" id="A0A1H9H6L8"/>